<organism evidence="2 3">
    <name type="scientific">Pyricularia grisea</name>
    <name type="common">Crabgrass-specific blast fungus</name>
    <name type="synonym">Magnaporthe grisea</name>
    <dbReference type="NCBI Taxonomy" id="148305"/>
    <lineage>
        <taxon>Eukaryota</taxon>
        <taxon>Fungi</taxon>
        <taxon>Dikarya</taxon>
        <taxon>Ascomycota</taxon>
        <taxon>Pezizomycotina</taxon>
        <taxon>Sordariomycetes</taxon>
        <taxon>Sordariomycetidae</taxon>
        <taxon>Magnaporthales</taxon>
        <taxon>Pyriculariaceae</taxon>
        <taxon>Pyricularia</taxon>
    </lineage>
</organism>
<name>A0ABQ8NEH0_PYRGI</name>
<accession>A0ABQ8NEH0</accession>
<gene>
    <name evidence="2" type="ORF">MCOR33_007467</name>
</gene>
<proteinExistence type="predicted"/>
<keyword evidence="3" id="KW-1185">Reference proteome</keyword>
<feature type="signal peptide" evidence="1">
    <location>
        <begin position="1"/>
        <end position="20"/>
    </location>
</feature>
<evidence type="ECO:0000313" key="2">
    <source>
        <dbReference type="EMBL" id="KAI6295727.1"/>
    </source>
</evidence>
<reference evidence="2" key="1">
    <citation type="submission" date="2021-01" db="EMBL/GenBank/DDBJ databases">
        <title>Deciphering the adaptive evolutionary patterns associated with biogeogrpahic diversity in the finger millet blast pathogen Magnaporthe oryzae in Eastern Africa.</title>
        <authorList>
            <person name="Onyema G."/>
            <person name="Shittu T.A."/>
            <person name="Dodsworth S."/>
            <person name="Devilliers S."/>
            <person name="Muthumeenakshi S."/>
            <person name="Sreenivasaprasad S."/>
        </authorList>
    </citation>
    <scope>NUCLEOTIDE SEQUENCE</scope>
    <source>
        <strain evidence="2">D15/s37</strain>
    </source>
</reference>
<sequence>MWLPRHLSWLSLLGFTVFNGDDGIQHRSRAVWTRKLLTVVMSEVKEAAQGICWLEETGDKLSSRYIILELVPRSRYIFVIASPSPELGEEYRSEHRGRLSNMFCRMHKV</sequence>
<dbReference type="EMBL" id="JABSND010000154">
    <property type="protein sequence ID" value="KAI6295727.1"/>
    <property type="molecule type" value="Genomic_DNA"/>
</dbReference>
<evidence type="ECO:0000313" key="3">
    <source>
        <dbReference type="Proteomes" id="UP001059893"/>
    </source>
</evidence>
<protein>
    <recommendedName>
        <fullName evidence="4">Secreted protein</fullName>
    </recommendedName>
</protein>
<feature type="chain" id="PRO_5045358478" description="Secreted protein" evidence="1">
    <location>
        <begin position="21"/>
        <end position="109"/>
    </location>
</feature>
<evidence type="ECO:0008006" key="4">
    <source>
        <dbReference type="Google" id="ProtNLM"/>
    </source>
</evidence>
<comment type="caution">
    <text evidence="2">The sequence shown here is derived from an EMBL/GenBank/DDBJ whole genome shotgun (WGS) entry which is preliminary data.</text>
</comment>
<dbReference type="Proteomes" id="UP001059893">
    <property type="component" value="Unassembled WGS sequence"/>
</dbReference>
<keyword evidence="1" id="KW-0732">Signal</keyword>
<evidence type="ECO:0000256" key="1">
    <source>
        <dbReference type="SAM" id="SignalP"/>
    </source>
</evidence>